<dbReference type="STRING" id="55758.MBFIL_01320"/>
<feature type="transmembrane region" description="Helical" evidence="1">
    <location>
        <begin position="480"/>
        <end position="508"/>
    </location>
</feature>
<dbReference type="Gene3D" id="1.20.120.20">
    <property type="entry name" value="Apolipoprotein"/>
    <property type="match status" value="1"/>
</dbReference>
<keyword evidence="3" id="KW-1185">Reference proteome</keyword>
<keyword evidence="1" id="KW-1133">Transmembrane helix</keyword>
<organism evidence="2 3">
    <name type="scientific">Methanobrevibacter filiformis</name>
    <dbReference type="NCBI Taxonomy" id="55758"/>
    <lineage>
        <taxon>Archaea</taxon>
        <taxon>Methanobacteriati</taxon>
        <taxon>Methanobacteriota</taxon>
        <taxon>Methanomada group</taxon>
        <taxon>Methanobacteria</taxon>
        <taxon>Methanobacteriales</taxon>
        <taxon>Methanobacteriaceae</taxon>
        <taxon>Methanobrevibacter</taxon>
    </lineage>
</organism>
<evidence type="ECO:0000313" key="3">
    <source>
        <dbReference type="Proteomes" id="UP000077066"/>
    </source>
</evidence>
<gene>
    <name evidence="2" type="ORF">MBFIL_01320</name>
</gene>
<dbReference type="PATRIC" id="fig|55758.3.peg.150"/>
<dbReference type="EMBL" id="LWMT01000016">
    <property type="protein sequence ID" value="KZX17474.1"/>
    <property type="molecule type" value="Genomic_DNA"/>
</dbReference>
<sequence>MAISNNMIEIIIKAIDKASEVAENISDNFKKSGDVAKKSFEDANKSIKNTGDVAQKSFDNANKSIKGTSDTIKQTGIDSRSTFMQIQYGANSSLSNVNRNLSSVKSTGNSTWSSIKSSAGSAWSNIKSGASSMASSISQSFSSMKSNASGFMDSLDGVQGLMAGALGGMGVNAVSDIVVNTSAKAETNKILLKNMTSTSAGAEKLYNTIDNATNKTLVSMQQVIPAINAFKASTGANEKTLNTVSPKVAQFGSYVYALTGSAAQAEGAMFDLSKGIKGAYASLDQYGITEASLMKTGLWSGKEDDVEGYMNAVNKVTGSTDELMGTFTGLQATMTKMFSIAGKKIGQYVLPVLKTMIEGFMALDKTLGGNLTLGLLVAVGALGLLLTAGVAVNTLWPILTSGAGLFGKTLTGLKGIIRSTAVETEILNEAMGKAGEALPDGNGKDKGGKAPKGKGKIPKLDAVSFKDTIKGDLKNIGRGTVAAAAGIAAGMALATEALILMQGPMWALGELGNSYNKNKTNILAGAEAFKTVGIVLALILPPIIAFAYIMGTAGGGSFQTLAMGSLAAAAGIAIGIALATEAIYLLKVPLWAIGELGSDFNKNKTNVEAGLKVFKLVSDTLIQAAPFIIIFAAAVALFGTVPVAGLMAAAGIVITIGLATEAIILLEEPLNKISDLGEKFSDLGKVKQGAETIKQAAIALTSLSEALNSANNAAKNKISLSVINELAGWFGGFTAGGGVFSSLTKGIKDLDVFIDKLNSINIPTVPTEITNKLKSLAETIKAVSSIFNSMKTAIGDGGDTGFENWKFNLFNGNGSEIAENLSKLIDDSVNLVKKIQEKAERIPAIPKGISDKLKSMAEIVKSISEIMKTMKTAIDSGADLTYSNRVSNGRTGYLDNIVKQIDGIIIMTNTLKTKMARVDQKGISGIGTKFRLLTNELNYFLNDIIKGNESFKKILNLKSGENLEKATPQINKTVDGIITFINATKPKMERVNADSISGIGEKWRLLSSEFGYFINDAVSISQKMAGLAKIKVEYVAFSQLENTISNVISSIGRLKTLIPEDLDVAGLGERWRALSSEFGYFLNDYIRINQSFANMPEDPIPPEKFTNMENAIKTIITSLKNIQSAVGTDEGSNLDAEGLSSAITTVTSTITQINSVLSAASGVQPAAQNLGSKITTGIKLGAVNVGSATVTIIGTAISAIQNRYATFQSAGTTAAQKFVAGLRTGLAPASQTMVTEIAQIISAIQSRYTTAYSAGYTLGQNFAKGYKSGADVNSPGLAARTTAEEIGYILSAITAGFTPAYRAGATLGGNFASGYGTPVLPSIGNVFEDSELNLNSLLKLLKTNNKDTKTVKNNIQVYIKIDRVSNEEDIQELEYRLEAVIDNILKRKK</sequence>
<comment type="caution">
    <text evidence="2">The sequence shown here is derived from an EMBL/GenBank/DDBJ whole genome shotgun (WGS) entry which is preliminary data.</text>
</comment>
<feature type="transmembrane region" description="Helical" evidence="1">
    <location>
        <begin position="561"/>
        <end position="586"/>
    </location>
</feature>
<feature type="transmembrane region" description="Helical" evidence="1">
    <location>
        <begin position="621"/>
        <end position="639"/>
    </location>
</feature>
<proteinExistence type="predicted"/>
<dbReference type="OrthoDB" id="78501at2157"/>
<protein>
    <submittedName>
        <fullName evidence="2">Uncharacterized protein</fullName>
    </submittedName>
</protein>
<evidence type="ECO:0000313" key="2">
    <source>
        <dbReference type="EMBL" id="KZX17474.1"/>
    </source>
</evidence>
<keyword evidence="1" id="KW-0472">Membrane</keyword>
<keyword evidence="1" id="KW-0812">Transmembrane</keyword>
<dbReference type="Proteomes" id="UP000077066">
    <property type="component" value="Unassembled WGS sequence"/>
</dbReference>
<feature type="transmembrane region" description="Helical" evidence="1">
    <location>
        <begin position="528"/>
        <end position="549"/>
    </location>
</feature>
<name>A0A166FAN2_9EURY</name>
<reference evidence="2 3" key="1">
    <citation type="submission" date="2016-04" db="EMBL/GenBank/DDBJ databases">
        <title>Genome sequence of Methanobrevibacter filiformis DSM 11501.</title>
        <authorList>
            <person name="Poehlein A."/>
            <person name="Seedorf H."/>
            <person name="Daniel R."/>
        </authorList>
    </citation>
    <scope>NUCLEOTIDE SEQUENCE [LARGE SCALE GENOMIC DNA]</scope>
    <source>
        <strain evidence="2 3">DSM 11501</strain>
    </source>
</reference>
<dbReference type="RefSeq" id="WP_066970477.1">
    <property type="nucleotide sequence ID" value="NZ_LWMT01000016.1"/>
</dbReference>
<accession>A0A166FAN2</accession>
<evidence type="ECO:0000256" key="1">
    <source>
        <dbReference type="SAM" id="Phobius"/>
    </source>
</evidence>
<feature type="transmembrane region" description="Helical" evidence="1">
    <location>
        <begin position="646"/>
        <end position="666"/>
    </location>
</feature>
<feature type="transmembrane region" description="Helical" evidence="1">
    <location>
        <begin position="371"/>
        <end position="396"/>
    </location>
</feature>